<dbReference type="AlphaFoldDB" id="A0AAW1YB32"/>
<name>A0AAW1YB32_RUBAR</name>
<keyword evidence="3" id="KW-1185">Reference proteome</keyword>
<feature type="region of interest" description="Disordered" evidence="1">
    <location>
        <begin position="138"/>
        <end position="163"/>
    </location>
</feature>
<sequence length="626" mass="71167">MGTSSLGKRVRLVEEYPHFEDGLRLDKNYEKLMSLVQHGDENLDSCSVDHVAVEHVKLEALDSDYGGINKCSHKRPRLDASNTPQHLTSSVVMEDVKLEAPDSDSGWINERSEKRHCLEASNTPQHLKSSVVMEEVKSEALDSDSGGSREPCNRRPRLEVSNTPKMLQREIKRRTLTRRVMKKEKMKINRPNKSAHLLPSKKTGMGKKVNVEAAHAVSGRSNVRSSKRIGSQVPHFPQRRRNYKASSILIDETYLEFLNSAEMDGDQMIYTPGNGRQNVYEEDLQSASDSEVNVPDNDRHDLNHFPFVKTKTASNRTLRTGTMKKKMNCSKNSEETSSDSELHVLNNHRRDGYHASFVKKKNAIRRTLKKTVSPRNKHALSKKYSMTPTEDLEDLPVKKTGAAKKNVKFGALNPVSGKSNGCPPKRPHSEALRFSERGRHCDAEWDAEDESYGAFINLVELDGKHMIYTPINGGRKIYEDAETSSDAETIAMPRDSLDRYRTVDLDRGLRIESDSPFREELMKDLERPYNQEEYTNLLEDASNQGPSDHDTDPLNGMKSCQPLGEYGKSYLEVYKDLNEKINAADGDRARILNLLRGFFYWLKNVSQKGSFIPWKDKKCLRMLPQP</sequence>
<comment type="caution">
    <text evidence="2">The sequence shown here is derived from an EMBL/GenBank/DDBJ whole genome shotgun (WGS) entry which is preliminary data.</text>
</comment>
<gene>
    <name evidence="2" type="ORF">M0R45_011397</name>
</gene>
<dbReference type="Proteomes" id="UP001457282">
    <property type="component" value="Unassembled WGS sequence"/>
</dbReference>
<dbReference type="PANTHER" id="PTHR34194">
    <property type="entry name" value="F14J8.16 PROTEIN"/>
    <property type="match status" value="1"/>
</dbReference>
<evidence type="ECO:0000313" key="3">
    <source>
        <dbReference type="Proteomes" id="UP001457282"/>
    </source>
</evidence>
<evidence type="ECO:0000313" key="2">
    <source>
        <dbReference type="EMBL" id="KAK9945907.1"/>
    </source>
</evidence>
<evidence type="ECO:0000256" key="1">
    <source>
        <dbReference type="SAM" id="MobiDB-lite"/>
    </source>
</evidence>
<protein>
    <submittedName>
        <fullName evidence="2">Uncharacterized protein</fullName>
    </submittedName>
</protein>
<feature type="region of interest" description="Disordered" evidence="1">
    <location>
        <begin position="216"/>
        <end position="237"/>
    </location>
</feature>
<organism evidence="2 3">
    <name type="scientific">Rubus argutus</name>
    <name type="common">Southern blackberry</name>
    <dbReference type="NCBI Taxonomy" id="59490"/>
    <lineage>
        <taxon>Eukaryota</taxon>
        <taxon>Viridiplantae</taxon>
        <taxon>Streptophyta</taxon>
        <taxon>Embryophyta</taxon>
        <taxon>Tracheophyta</taxon>
        <taxon>Spermatophyta</taxon>
        <taxon>Magnoliopsida</taxon>
        <taxon>eudicotyledons</taxon>
        <taxon>Gunneridae</taxon>
        <taxon>Pentapetalae</taxon>
        <taxon>rosids</taxon>
        <taxon>fabids</taxon>
        <taxon>Rosales</taxon>
        <taxon>Rosaceae</taxon>
        <taxon>Rosoideae</taxon>
        <taxon>Rosoideae incertae sedis</taxon>
        <taxon>Rubus</taxon>
    </lineage>
</organism>
<dbReference type="PANTHER" id="PTHR34194:SF2">
    <property type="entry name" value="F14J8.16 PROTEIN"/>
    <property type="match status" value="1"/>
</dbReference>
<reference evidence="2 3" key="1">
    <citation type="journal article" date="2023" name="G3 (Bethesda)">
        <title>A chromosome-length genome assembly and annotation of blackberry (Rubus argutus, cv. 'Hillquist').</title>
        <authorList>
            <person name="Bruna T."/>
            <person name="Aryal R."/>
            <person name="Dudchenko O."/>
            <person name="Sargent D.J."/>
            <person name="Mead D."/>
            <person name="Buti M."/>
            <person name="Cavallini A."/>
            <person name="Hytonen T."/>
            <person name="Andres J."/>
            <person name="Pham M."/>
            <person name="Weisz D."/>
            <person name="Mascagni F."/>
            <person name="Usai G."/>
            <person name="Natali L."/>
            <person name="Bassil N."/>
            <person name="Fernandez G.E."/>
            <person name="Lomsadze A."/>
            <person name="Armour M."/>
            <person name="Olukolu B."/>
            <person name="Poorten T."/>
            <person name="Britton C."/>
            <person name="Davik J."/>
            <person name="Ashrafi H."/>
            <person name="Aiden E.L."/>
            <person name="Borodovsky M."/>
            <person name="Worthington M."/>
        </authorList>
    </citation>
    <scope>NUCLEOTIDE SEQUENCE [LARGE SCALE GENOMIC DNA]</scope>
    <source>
        <strain evidence="2">PI 553951</strain>
    </source>
</reference>
<accession>A0AAW1YB32</accession>
<proteinExistence type="predicted"/>
<dbReference type="EMBL" id="JBEDUW010000002">
    <property type="protein sequence ID" value="KAK9945907.1"/>
    <property type="molecule type" value="Genomic_DNA"/>
</dbReference>